<feature type="region of interest" description="Disordered" evidence="1">
    <location>
        <begin position="1"/>
        <end position="22"/>
    </location>
</feature>
<accession>A0A061SB79</accession>
<name>A0A061SB79_9CHLO</name>
<feature type="region of interest" description="Disordered" evidence="1">
    <location>
        <begin position="81"/>
        <end position="110"/>
    </location>
</feature>
<protein>
    <submittedName>
        <fullName evidence="2">Uncharacterized protein</fullName>
    </submittedName>
</protein>
<feature type="non-terminal residue" evidence="2">
    <location>
        <position position="1"/>
    </location>
</feature>
<sequence length="110" mass="11195">QPRRPAGAAVPQQLGEALEDGEEDMGKVWGEVHELLSEASATSAGHGEGRAERLVEELSSDRFLRLGPHIPGVEQAVWESLGGPASGLAPPKPIGFSGSGAGRGGSSDGS</sequence>
<evidence type="ECO:0000256" key="1">
    <source>
        <dbReference type="SAM" id="MobiDB-lite"/>
    </source>
</evidence>
<dbReference type="EMBL" id="GBEZ01004955">
    <property type="protein sequence ID" value="JAC80304.1"/>
    <property type="molecule type" value="Transcribed_RNA"/>
</dbReference>
<gene>
    <name evidence="2" type="ORF">TSPGSL018_10563</name>
</gene>
<reference evidence="2" key="1">
    <citation type="submission" date="2014-05" db="EMBL/GenBank/DDBJ databases">
        <title>The transcriptome of the halophilic microalga Tetraselmis sp. GSL018 isolated from the Great Salt Lake, Utah.</title>
        <authorList>
            <person name="Jinkerson R.E."/>
            <person name="D'Adamo S."/>
            <person name="Posewitz M.C."/>
        </authorList>
    </citation>
    <scope>NUCLEOTIDE SEQUENCE</scope>
    <source>
        <strain evidence="2">GSL018</strain>
    </source>
</reference>
<feature type="non-terminal residue" evidence="2">
    <location>
        <position position="110"/>
    </location>
</feature>
<organism evidence="2">
    <name type="scientific">Tetraselmis sp. GSL018</name>
    <dbReference type="NCBI Taxonomy" id="582737"/>
    <lineage>
        <taxon>Eukaryota</taxon>
        <taxon>Viridiplantae</taxon>
        <taxon>Chlorophyta</taxon>
        <taxon>core chlorophytes</taxon>
        <taxon>Chlorodendrophyceae</taxon>
        <taxon>Chlorodendrales</taxon>
        <taxon>Chlorodendraceae</taxon>
        <taxon>Tetraselmis</taxon>
    </lineage>
</organism>
<dbReference type="AlphaFoldDB" id="A0A061SB79"/>
<proteinExistence type="predicted"/>
<evidence type="ECO:0000313" key="2">
    <source>
        <dbReference type="EMBL" id="JAC80304.1"/>
    </source>
</evidence>
<feature type="compositionally biased region" description="Gly residues" evidence="1">
    <location>
        <begin position="97"/>
        <end position="110"/>
    </location>
</feature>